<comment type="similarity">
    <text evidence="1">Belongs to the DnaB/DnaD family.</text>
</comment>
<evidence type="ECO:0000313" key="6">
    <source>
        <dbReference type="Proteomes" id="UP000602076"/>
    </source>
</evidence>
<protein>
    <submittedName>
        <fullName evidence="5">Replication initiation and membrane attachment family protein</fullName>
    </submittedName>
</protein>
<dbReference type="Pfam" id="PF25888">
    <property type="entry name" value="WHD_DnaB"/>
    <property type="match status" value="1"/>
</dbReference>
<name>A0A927HBC3_9BACI</name>
<evidence type="ECO:0000256" key="1">
    <source>
        <dbReference type="ARBA" id="ARBA00093462"/>
    </source>
</evidence>
<dbReference type="InterPro" id="IPR058660">
    <property type="entry name" value="WHD_DnaB"/>
</dbReference>
<evidence type="ECO:0000256" key="2">
    <source>
        <dbReference type="SAM" id="MobiDB-lite"/>
    </source>
</evidence>
<dbReference type="InterPro" id="IPR034829">
    <property type="entry name" value="DnaD-like_sf"/>
</dbReference>
<proteinExistence type="inferred from homology"/>
<feature type="compositionally biased region" description="Basic and acidic residues" evidence="2">
    <location>
        <begin position="450"/>
        <end position="468"/>
    </location>
</feature>
<comment type="caution">
    <text evidence="5">The sequence shown here is derived from an EMBL/GenBank/DDBJ whole genome shotgun (WGS) entry which is preliminary data.</text>
</comment>
<keyword evidence="6" id="KW-1185">Reference proteome</keyword>
<feature type="domain" description="Replicative helicase loading/DNA remodeling protein DnaB N-terminal winged helix" evidence="4">
    <location>
        <begin position="10"/>
        <end position="272"/>
    </location>
</feature>
<dbReference type="Pfam" id="PF07261">
    <property type="entry name" value="DnaB_2"/>
    <property type="match status" value="1"/>
</dbReference>
<reference evidence="5" key="1">
    <citation type="submission" date="2020-09" db="EMBL/GenBank/DDBJ databases">
        <title>Bacillus faecalis sp. nov., a moderately halophilic bacterium isolated from cow faeces.</title>
        <authorList>
            <person name="Jiang L."/>
            <person name="Lee J."/>
        </authorList>
    </citation>
    <scope>NUCLEOTIDE SEQUENCE</scope>
    <source>
        <strain evidence="5">AGMB 02131</strain>
    </source>
</reference>
<organism evidence="5 6">
    <name type="scientific">Peribacillus faecalis</name>
    <dbReference type="NCBI Taxonomy" id="2772559"/>
    <lineage>
        <taxon>Bacteria</taxon>
        <taxon>Bacillati</taxon>
        <taxon>Bacillota</taxon>
        <taxon>Bacilli</taxon>
        <taxon>Bacillales</taxon>
        <taxon>Bacillaceae</taxon>
        <taxon>Peribacillus</taxon>
    </lineage>
</organism>
<dbReference type="EMBL" id="JACXSI010000017">
    <property type="protein sequence ID" value="MBD3108351.1"/>
    <property type="molecule type" value="Genomic_DNA"/>
</dbReference>
<feature type="region of interest" description="Disordered" evidence="2">
    <location>
        <begin position="402"/>
        <end position="475"/>
    </location>
</feature>
<dbReference type="Proteomes" id="UP000602076">
    <property type="component" value="Unassembled WGS sequence"/>
</dbReference>
<evidence type="ECO:0000259" key="4">
    <source>
        <dbReference type="Pfam" id="PF25888"/>
    </source>
</evidence>
<evidence type="ECO:0000259" key="3">
    <source>
        <dbReference type="Pfam" id="PF07261"/>
    </source>
</evidence>
<accession>A0A927HBC3</accession>
<dbReference type="InterPro" id="IPR006343">
    <property type="entry name" value="DnaB/C_C"/>
</dbReference>
<sequence length="475" mass="54571">MINHWQQLLPVDAYRVATKGMLSEYDRKIIAMLYQPLIGPISISLYMTLWSELESNRVCSQESNHYGLMNILGLPLNEIYEARKKLEGIGLLRVYKKKVDGESASFLYELMAPLNPEQFFTDGMLNIYLYKKVGKAHFAKLKRFFSDENIKSDGYEECTKSFTDVFTSEHMDSLYISDEAKADLEAGEGQVFVSSQEAQELEGFMEHFDFGLFFAGIKSAFLPEEAFTKEVQTAIAKLAFIYGINPIAMQSVVMSAVNNNNEIDIEELRKSARNWYQIEYNSEYPSLSDQVQPAKYRTEASDKPLTKEEERIQHLEQVSPRELLIQHSGGGEPSRADLQIIEEVMLKQKLTPGVMNVLLEYVMIMTDMKLSKSYIEKIAGHWARKNVKTVKEAMELAKKEYKQAQNRTTKSNVKNTGGNTNKKIVRTEIVPEWLKNNESKAQKADSGQNTKEDKEFLERKQKLQEKLKEKYKKKG</sequence>
<feature type="compositionally biased region" description="Low complexity" evidence="2">
    <location>
        <begin position="408"/>
        <end position="422"/>
    </location>
</feature>
<dbReference type="AlphaFoldDB" id="A0A927HBC3"/>
<dbReference type="Gene3D" id="1.10.10.630">
    <property type="entry name" value="DnaD domain-like"/>
    <property type="match status" value="1"/>
</dbReference>
<gene>
    <name evidence="5" type="ORF">IEO70_08225</name>
</gene>
<feature type="domain" description="DnaB/C C-terminal" evidence="3">
    <location>
        <begin position="328"/>
        <end position="395"/>
    </location>
</feature>
<evidence type="ECO:0000313" key="5">
    <source>
        <dbReference type="EMBL" id="MBD3108351.1"/>
    </source>
</evidence>
<dbReference type="RefSeq" id="WP_190997898.1">
    <property type="nucleotide sequence ID" value="NZ_JACXSI010000017.1"/>
</dbReference>